<evidence type="ECO:0000313" key="1">
    <source>
        <dbReference type="EMBL" id="KAK3800855.1"/>
    </source>
</evidence>
<name>A0AAE1B775_9GAST</name>
<proteinExistence type="predicted"/>
<evidence type="ECO:0000313" key="2">
    <source>
        <dbReference type="Proteomes" id="UP001283361"/>
    </source>
</evidence>
<reference evidence="1" key="1">
    <citation type="journal article" date="2023" name="G3 (Bethesda)">
        <title>A reference genome for the long-term kleptoplast-retaining sea slug Elysia crispata morphotype clarki.</title>
        <authorList>
            <person name="Eastman K.E."/>
            <person name="Pendleton A.L."/>
            <person name="Shaikh M.A."/>
            <person name="Suttiyut T."/>
            <person name="Ogas R."/>
            <person name="Tomko P."/>
            <person name="Gavelis G."/>
            <person name="Widhalm J.R."/>
            <person name="Wisecaver J.H."/>
        </authorList>
    </citation>
    <scope>NUCLEOTIDE SEQUENCE</scope>
    <source>
        <strain evidence="1">ECLA1</strain>
    </source>
</reference>
<sequence length="91" mass="9625">MSGQAHQSVGRFKRPQIALFYPTITEGHGPRSLSCLLAAIISSAPGRNVKNGPALVIGAHFEATSGKVQEVKLGAISLCLQARCVEVKEEP</sequence>
<dbReference type="AlphaFoldDB" id="A0AAE1B775"/>
<dbReference type="EMBL" id="JAWDGP010000410">
    <property type="protein sequence ID" value="KAK3800855.1"/>
    <property type="molecule type" value="Genomic_DNA"/>
</dbReference>
<comment type="caution">
    <text evidence="1">The sequence shown here is derived from an EMBL/GenBank/DDBJ whole genome shotgun (WGS) entry which is preliminary data.</text>
</comment>
<gene>
    <name evidence="1" type="ORF">RRG08_008609</name>
</gene>
<protein>
    <submittedName>
        <fullName evidence="1">Uncharacterized protein</fullName>
    </submittedName>
</protein>
<accession>A0AAE1B775</accession>
<keyword evidence="2" id="KW-1185">Reference proteome</keyword>
<organism evidence="1 2">
    <name type="scientific">Elysia crispata</name>
    <name type="common">lettuce slug</name>
    <dbReference type="NCBI Taxonomy" id="231223"/>
    <lineage>
        <taxon>Eukaryota</taxon>
        <taxon>Metazoa</taxon>
        <taxon>Spiralia</taxon>
        <taxon>Lophotrochozoa</taxon>
        <taxon>Mollusca</taxon>
        <taxon>Gastropoda</taxon>
        <taxon>Heterobranchia</taxon>
        <taxon>Euthyneura</taxon>
        <taxon>Panpulmonata</taxon>
        <taxon>Sacoglossa</taxon>
        <taxon>Placobranchoidea</taxon>
        <taxon>Plakobranchidae</taxon>
        <taxon>Elysia</taxon>
    </lineage>
</organism>
<dbReference type="Proteomes" id="UP001283361">
    <property type="component" value="Unassembled WGS sequence"/>
</dbReference>